<proteinExistence type="predicted"/>
<dbReference type="EMBL" id="FUYA01000002">
    <property type="protein sequence ID" value="SKA66436.1"/>
    <property type="molecule type" value="Genomic_DNA"/>
</dbReference>
<evidence type="ECO:0000313" key="3">
    <source>
        <dbReference type="Proteomes" id="UP000189733"/>
    </source>
</evidence>
<reference evidence="2 3" key="1">
    <citation type="submission" date="2017-02" db="EMBL/GenBank/DDBJ databases">
        <authorList>
            <person name="Peterson S.W."/>
        </authorList>
    </citation>
    <scope>NUCLEOTIDE SEQUENCE [LARGE SCALE GENOMIC DNA]</scope>
    <source>
        <strain evidence="2 3">DSM 18034</strain>
    </source>
</reference>
<dbReference type="RefSeq" id="WP_078683919.1">
    <property type="nucleotide sequence ID" value="NZ_FUYA01000002.1"/>
</dbReference>
<evidence type="ECO:0000259" key="1">
    <source>
        <dbReference type="PROSITE" id="PS51658"/>
    </source>
</evidence>
<accession>A0A1T4VNC9</accession>
<dbReference type="OrthoDB" id="9788698at2"/>
<dbReference type="Proteomes" id="UP000189733">
    <property type="component" value="Unassembled WGS sequence"/>
</dbReference>
<dbReference type="Gene3D" id="3.10.690.10">
    <property type="entry name" value="Bifunctional nuclease domain"/>
    <property type="match status" value="1"/>
</dbReference>
<dbReference type="InterPro" id="IPR036104">
    <property type="entry name" value="BFN_sf"/>
</dbReference>
<gene>
    <name evidence="2" type="ORF">SAMN02745702_00592</name>
</gene>
<organism evidence="2 3">
    <name type="scientific">Desulfobaculum bizertense DSM 18034</name>
    <dbReference type="NCBI Taxonomy" id="1121442"/>
    <lineage>
        <taxon>Bacteria</taxon>
        <taxon>Pseudomonadati</taxon>
        <taxon>Thermodesulfobacteriota</taxon>
        <taxon>Desulfovibrionia</taxon>
        <taxon>Desulfovibrionales</taxon>
        <taxon>Desulfovibrionaceae</taxon>
        <taxon>Desulfobaculum</taxon>
    </lineage>
</organism>
<keyword evidence="3" id="KW-1185">Reference proteome</keyword>
<dbReference type="InterPro" id="IPR003729">
    <property type="entry name" value="Bi_nuclease_dom"/>
</dbReference>
<dbReference type="PROSITE" id="PS51658">
    <property type="entry name" value="BFN"/>
    <property type="match status" value="1"/>
</dbReference>
<dbReference type="PANTHER" id="PTHR15160">
    <property type="entry name" value="VON HIPPEL-LINDAU PROTEIN"/>
    <property type="match status" value="1"/>
</dbReference>
<feature type="domain" description="BFN" evidence="1">
    <location>
        <begin position="1"/>
        <end position="132"/>
    </location>
</feature>
<dbReference type="PANTHER" id="PTHR15160:SF1">
    <property type="entry name" value="VON HIPPEL-LINDAU DISEASE TUMOR SUPPRESSOR"/>
    <property type="match status" value="1"/>
</dbReference>
<dbReference type="GO" id="GO:0004518">
    <property type="term" value="F:nuclease activity"/>
    <property type="evidence" value="ECO:0007669"/>
    <property type="project" value="InterPro"/>
</dbReference>
<dbReference type="Pfam" id="PF02577">
    <property type="entry name" value="BFN_dom"/>
    <property type="match status" value="1"/>
</dbReference>
<dbReference type="STRING" id="1121442.SAMN02745702_00592"/>
<dbReference type="SUPFAM" id="SSF103256">
    <property type="entry name" value="Hypothetical protein TM0160"/>
    <property type="match status" value="1"/>
</dbReference>
<dbReference type="AlphaFoldDB" id="A0A1T4VNC9"/>
<name>A0A1T4VNC9_9BACT</name>
<evidence type="ECO:0000313" key="2">
    <source>
        <dbReference type="EMBL" id="SKA66436.1"/>
    </source>
</evidence>
<sequence>MVKMTVYGLALDETAQVPVLILKDVEEDTTLPIWVGATEAMAISLALNKVALPRPMTHDLMLNLVHQLGAEVLRVELVREERGTYFAEIVLQVAEEEIRVDSRPSDAISLSLRAKCDLWVSKQVLETALEQLGDAESRLTPNTDRESWEAILQQYSGDDNKYKM</sequence>
<protein>
    <recommendedName>
        <fullName evidence="1">BFN domain-containing protein</fullName>
    </recommendedName>
</protein>